<dbReference type="AlphaFoldDB" id="A0ABD6F1I4"/>
<keyword evidence="3" id="KW-1185">Reference proteome</keyword>
<feature type="signal peptide" evidence="1">
    <location>
        <begin position="1"/>
        <end position="25"/>
    </location>
</feature>
<feature type="non-terminal residue" evidence="2">
    <location>
        <position position="105"/>
    </location>
</feature>
<keyword evidence="1" id="KW-0732">Signal</keyword>
<sequence>MVGMNVIQLVTTLLLFLFWPSSSLGTSKNTFQFCQNPMAGILVEVPKVKQCEVFESEELTAHVVTIYTRSYARIPAIHCVNITRRVCTKAFLRFQLKVVSDDTTI</sequence>
<evidence type="ECO:0000313" key="2">
    <source>
        <dbReference type="EMBL" id="MFH4984594.1"/>
    </source>
</evidence>
<dbReference type="EMBL" id="JBGFUD010019010">
    <property type="protein sequence ID" value="MFH4984594.1"/>
    <property type="molecule type" value="Genomic_DNA"/>
</dbReference>
<evidence type="ECO:0000256" key="1">
    <source>
        <dbReference type="SAM" id="SignalP"/>
    </source>
</evidence>
<gene>
    <name evidence="2" type="ORF">AB6A40_011303</name>
</gene>
<proteinExistence type="predicted"/>
<feature type="chain" id="PRO_5044869029" description="Secreted protein" evidence="1">
    <location>
        <begin position="26"/>
        <end position="105"/>
    </location>
</feature>
<dbReference type="Proteomes" id="UP001608902">
    <property type="component" value="Unassembled WGS sequence"/>
</dbReference>
<evidence type="ECO:0008006" key="4">
    <source>
        <dbReference type="Google" id="ProtNLM"/>
    </source>
</evidence>
<protein>
    <recommendedName>
        <fullName evidence="4">Secreted protein</fullName>
    </recommendedName>
</protein>
<reference evidence="2 3" key="1">
    <citation type="submission" date="2024-08" db="EMBL/GenBank/DDBJ databases">
        <title>Gnathostoma spinigerum genome.</title>
        <authorList>
            <person name="Gonzalez-Bertolin B."/>
            <person name="Monzon S."/>
            <person name="Zaballos A."/>
            <person name="Jimenez P."/>
            <person name="Dekumyoy P."/>
            <person name="Varona S."/>
            <person name="Cuesta I."/>
            <person name="Sumanam S."/>
            <person name="Adisakwattana P."/>
            <person name="Gasser R.B."/>
            <person name="Hernandez-Gonzalez A."/>
            <person name="Young N.D."/>
            <person name="Perteguer M.J."/>
        </authorList>
    </citation>
    <scope>NUCLEOTIDE SEQUENCE [LARGE SCALE GENOMIC DNA]</scope>
    <source>
        <strain evidence="2">AL3</strain>
        <tissue evidence="2">Liver</tissue>
    </source>
</reference>
<accession>A0ABD6F1I4</accession>
<organism evidence="2 3">
    <name type="scientific">Gnathostoma spinigerum</name>
    <dbReference type="NCBI Taxonomy" id="75299"/>
    <lineage>
        <taxon>Eukaryota</taxon>
        <taxon>Metazoa</taxon>
        <taxon>Ecdysozoa</taxon>
        <taxon>Nematoda</taxon>
        <taxon>Chromadorea</taxon>
        <taxon>Rhabditida</taxon>
        <taxon>Spirurina</taxon>
        <taxon>Gnathostomatomorpha</taxon>
        <taxon>Gnathostomatoidea</taxon>
        <taxon>Gnathostomatidae</taxon>
        <taxon>Gnathostoma</taxon>
    </lineage>
</organism>
<evidence type="ECO:0000313" key="3">
    <source>
        <dbReference type="Proteomes" id="UP001608902"/>
    </source>
</evidence>
<comment type="caution">
    <text evidence="2">The sequence shown here is derived from an EMBL/GenBank/DDBJ whole genome shotgun (WGS) entry which is preliminary data.</text>
</comment>
<name>A0ABD6F1I4_9BILA</name>